<dbReference type="NCBIfam" id="TIGR01509">
    <property type="entry name" value="HAD-SF-IA-v3"/>
    <property type="match status" value="1"/>
</dbReference>
<comment type="caution">
    <text evidence="2">The sequence shown here is derived from an EMBL/GenBank/DDBJ whole genome shotgun (WGS) entry which is preliminary data.</text>
</comment>
<accession>A0ABT9VWF6</accession>
<keyword evidence="2" id="KW-0413">Isomerase</keyword>
<dbReference type="InterPro" id="IPR036412">
    <property type="entry name" value="HAD-like_sf"/>
</dbReference>
<dbReference type="SUPFAM" id="SSF56784">
    <property type="entry name" value="HAD-like"/>
    <property type="match status" value="1"/>
</dbReference>
<dbReference type="Proteomes" id="UP001235840">
    <property type="component" value="Unassembled WGS sequence"/>
</dbReference>
<dbReference type="InterPro" id="IPR010972">
    <property type="entry name" value="Beta-PGM"/>
</dbReference>
<dbReference type="InterPro" id="IPR023198">
    <property type="entry name" value="PGP-like_dom2"/>
</dbReference>
<evidence type="ECO:0000313" key="3">
    <source>
        <dbReference type="Proteomes" id="UP001235840"/>
    </source>
</evidence>
<proteinExistence type="inferred from homology"/>
<sequence>MKIDAFIFDLDGVITDTAEYHYLAWKALAEELDIPFDRAFNEQLKGVSRTDSLELILERGNKQQDYSDVQKEQFASKKNEHYVTLIEQISPQDILPGIKELIDDIKKEGIAIGLASASKNALSVLESLGLRESFDTIVDAGKVAQGKPHPEIFLTAAEQLHVDPAHCIGVEDAASGVTAIKGAGMFAVAVGDGSILSHADYIVHSTDQLDFQTIIRLYKEYKAAQA</sequence>
<dbReference type="PANTHER" id="PTHR18901">
    <property type="entry name" value="2-DEOXYGLUCOSE-6-PHOSPHATE PHOSPHATASE 2"/>
    <property type="match status" value="1"/>
</dbReference>
<dbReference type="RefSeq" id="WP_307391339.1">
    <property type="nucleotide sequence ID" value="NZ_BAAADK010000010.1"/>
</dbReference>
<dbReference type="SFLD" id="SFLDS00003">
    <property type="entry name" value="Haloacid_Dehalogenase"/>
    <property type="match status" value="1"/>
</dbReference>
<dbReference type="Gene3D" id="3.40.50.1000">
    <property type="entry name" value="HAD superfamily/HAD-like"/>
    <property type="match status" value="1"/>
</dbReference>
<dbReference type="EC" id="5.4.2.6" evidence="2"/>
<dbReference type="PANTHER" id="PTHR18901:SF38">
    <property type="entry name" value="PSEUDOURIDINE-5'-PHOSPHATASE"/>
    <property type="match status" value="1"/>
</dbReference>
<dbReference type="InterPro" id="IPR006439">
    <property type="entry name" value="HAD-SF_hydro_IA"/>
</dbReference>
<gene>
    <name evidence="2" type="ORF">J2S11_000855</name>
</gene>
<evidence type="ECO:0000256" key="1">
    <source>
        <dbReference type="ARBA" id="ARBA00006171"/>
    </source>
</evidence>
<dbReference type="SFLD" id="SFLDG01135">
    <property type="entry name" value="C1.5.6:_HAD__Beta-PGM__Phospha"/>
    <property type="match status" value="1"/>
</dbReference>
<dbReference type="NCBIfam" id="TIGR02009">
    <property type="entry name" value="PGMB-YQAB-SF"/>
    <property type="match status" value="1"/>
</dbReference>
<dbReference type="InterPro" id="IPR023214">
    <property type="entry name" value="HAD_sf"/>
</dbReference>
<dbReference type="SFLD" id="SFLDF00046">
    <property type="entry name" value="beta-phosphoglucomutase"/>
    <property type="match status" value="1"/>
</dbReference>
<comment type="similarity">
    <text evidence="1">Belongs to the HAD-like hydrolase superfamily. CbbY/CbbZ/Gph/YieH family.</text>
</comment>
<dbReference type="SFLD" id="SFLDG01129">
    <property type="entry name" value="C1.5:_HAD__Beta-PGM__Phosphata"/>
    <property type="match status" value="1"/>
</dbReference>
<dbReference type="Gene3D" id="1.10.150.240">
    <property type="entry name" value="Putative phosphatase, domain 2"/>
    <property type="match status" value="1"/>
</dbReference>
<dbReference type="GO" id="GO:0008801">
    <property type="term" value="F:beta-phosphoglucomutase activity"/>
    <property type="evidence" value="ECO:0007669"/>
    <property type="project" value="UniProtKB-EC"/>
</dbReference>
<dbReference type="NCBIfam" id="TIGR01990">
    <property type="entry name" value="bPGM"/>
    <property type="match status" value="1"/>
</dbReference>
<keyword evidence="3" id="KW-1185">Reference proteome</keyword>
<organism evidence="2 3">
    <name type="scientific">Caldalkalibacillus horti</name>
    <dbReference type="NCBI Taxonomy" id="77523"/>
    <lineage>
        <taxon>Bacteria</taxon>
        <taxon>Bacillati</taxon>
        <taxon>Bacillota</taxon>
        <taxon>Bacilli</taxon>
        <taxon>Bacillales</taxon>
        <taxon>Bacillaceae</taxon>
        <taxon>Caldalkalibacillus</taxon>
    </lineage>
</organism>
<dbReference type="EMBL" id="JAUSTY010000003">
    <property type="protein sequence ID" value="MDQ0164955.1"/>
    <property type="molecule type" value="Genomic_DNA"/>
</dbReference>
<protein>
    <submittedName>
        <fullName evidence="2">Beta-phosphoglucomutase</fullName>
        <ecNumber evidence="2">5.4.2.6</ecNumber>
    </submittedName>
</protein>
<dbReference type="PRINTS" id="PR00413">
    <property type="entry name" value="HADHALOGNASE"/>
</dbReference>
<dbReference type="Pfam" id="PF00702">
    <property type="entry name" value="Hydrolase"/>
    <property type="match status" value="1"/>
</dbReference>
<name>A0ABT9VWF6_9BACI</name>
<dbReference type="InterPro" id="IPR010976">
    <property type="entry name" value="B-phosphoglucomutase_hydrolase"/>
</dbReference>
<dbReference type="CDD" id="cd02598">
    <property type="entry name" value="HAD_BPGM"/>
    <property type="match status" value="1"/>
</dbReference>
<reference evidence="2 3" key="1">
    <citation type="submission" date="2023-07" db="EMBL/GenBank/DDBJ databases">
        <title>Genomic Encyclopedia of Type Strains, Phase IV (KMG-IV): sequencing the most valuable type-strain genomes for metagenomic binning, comparative biology and taxonomic classification.</title>
        <authorList>
            <person name="Goeker M."/>
        </authorList>
    </citation>
    <scope>NUCLEOTIDE SEQUENCE [LARGE SCALE GENOMIC DNA]</scope>
    <source>
        <strain evidence="2 3">DSM 12751</strain>
    </source>
</reference>
<evidence type="ECO:0000313" key="2">
    <source>
        <dbReference type="EMBL" id="MDQ0164955.1"/>
    </source>
</evidence>